<dbReference type="AlphaFoldDB" id="A0AAV1SLL9"/>
<keyword evidence="2" id="KW-1185">Reference proteome</keyword>
<gene>
    <name evidence="1" type="ORF">DCAF_LOCUS24289</name>
</gene>
<organism evidence="1 2">
    <name type="scientific">Dovyalis caffra</name>
    <dbReference type="NCBI Taxonomy" id="77055"/>
    <lineage>
        <taxon>Eukaryota</taxon>
        <taxon>Viridiplantae</taxon>
        <taxon>Streptophyta</taxon>
        <taxon>Embryophyta</taxon>
        <taxon>Tracheophyta</taxon>
        <taxon>Spermatophyta</taxon>
        <taxon>Magnoliopsida</taxon>
        <taxon>eudicotyledons</taxon>
        <taxon>Gunneridae</taxon>
        <taxon>Pentapetalae</taxon>
        <taxon>rosids</taxon>
        <taxon>fabids</taxon>
        <taxon>Malpighiales</taxon>
        <taxon>Salicaceae</taxon>
        <taxon>Flacourtieae</taxon>
        <taxon>Dovyalis</taxon>
    </lineage>
</organism>
<proteinExistence type="predicted"/>
<evidence type="ECO:0000313" key="2">
    <source>
        <dbReference type="Proteomes" id="UP001314170"/>
    </source>
</evidence>
<reference evidence="1 2" key="1">
    <citation type="submission" date="2024-01" db="EMBL/GenBank/DDBJ databases">
        <authorList>
            <person name="Waweru B."/>
        </authorList>
    </citation>
    <scope>NUCLEOTIDE SEQUENCE [LARGE SCALE GENOMIC DNA]</scope>
</reference>
<protein>
    <submittedName>
        <fullName evidence="1">Uncharacterized protein</fullName>
    </submittedName>
</protein>
<accession>A0AAV1SLL9</accession>
<sequence>MDTMLICPKVGKMDELDTKDKLHNDCDDVMKSYPSLSGNIVLGTLLYAISMLQTMVATNSGCQTLQVICLA</sequence>
<comment type="caution">
    <text evidence="1">The sequence shown here is derived from an EMBL/GenBank/DDBJ whole genome shotgun (WGS) entry which is preliminary data.</text>
</comment>
<name>A0AAV1SLL9_9ROSI</name>
<dbReference type="EMBL" id="CAWUPB010001194">
    <property type="protein sequence ID" value="CAK7352568.1"/>
    <property type="molecule type" value="Genomic_DNA"/>
</dbReference>
<evidence type="ECO:0000313" key="1">
    <source>
        <dbReference type="EMBL" id="CAK7352568.1"/>
    </source>
</evidence>
<dbReference type="Proteomes" id="UP001314170">
    <property type="component" value="Unassembled WGS sequence"/>
</dbReference>